<dbReference type="AlphaFoldDB" id="A0AAD3CI50"/>
<evidence type="ECO:0000313" key="3">
    <source>
        <dbReference type="Proteomes" id="UP001054902"/>
    </source>
</evidence>
<dbReference type="EMBL" id="BLLK01000022">
    <property type="protein sequence ID" value="GFH46522.1"/>
    <property type="molecule type" value="Genomic_DNA"/>
</dbReference>
<dbReference type="Proteomes" id="UP001054902">
    <property type="component" value="Unassembled WGS sequence"/>
</dbReference>
<reference evidence="2 3" key="1">
    <citation type="journal article" date="2021" name="Sci. Rep.">
        <title>The genome of the diatom Chaetoceros tenuissimus carries an ancient integrated fragment of an extant virus.</title>
        <authorList>
            <person name="Hongo Y."/>
            <person name="Kimura K."/>
            <person name="Takaki Y."/>
            <person name="Yoshida Y."/>
            <person name="Baba S."/>
            <person name="Kobayashi G."/>
            <person name="Nagasaki K."/>
            <person name="Hano T."/>
            <person name="Tomaru Y."/>
        </authorList>
    </citation>
    <scope>NUCLEOTIDE SEQUENCE [LARGE SCALE GENOMIC DNA]</scope>
    <source>
        <strain evidence="2 3">NIES-3715</strain>
    </source>
</reference>
<protein>
    <submittedName>
        <fullName evidence="2">Uncharacterized protein</fullName>
    </submittedName>
</protein>
<feature type="region of interest" description="Disordered" evidence="1">
    <location>
        <begin position="112"/>
        <end position="134"/>
    </location>
</feature>
<comment type="caution">
    <text evidence="2">The sequence shown here is derived from an EMBL/GenBank/DDBJ whole genome shotgun (WGS) entry which is preliminary data.</text>
</comment>
<feature type="compositionally biased region" description="Acidic residues" evidence="1">
    <location>
        <begin position="381"/>
        <end position="390"/>
    </location>
</feature>
<feature type="compositionally biased region" description="Polar residues" evidence="1">
    <location>
        <begin position="1026"/>
        <end position="1042"/>
    </location>
</feature>
<keyword evidence="3" id="KW-1185">Reference proteome</keyword>
<feature type="region of interest" description="Disordered" evidence="1">
    <location>
        <begin position="971"/>
        <end position="1042"/>
    </location>
</feature>
<feature type="region of interest" description="Disordered" evidence="1">
    <location>
        <begin position="1059"/>
        <end position="1150"/>
    </location>
</feature>
<feature type="region of interest" description="Disordered" evidence="1">
    <location>
        <begin position="897"/>
        <end position="920"/>
    </location>
</feature>
<organism evidence="2 3">
    <name type="scientific">Chaetoceros tenuissimus</name>
    <dbReference type="NCBI Taxonomy" id="426638"/>
    <lineage>
        <taxon>Eukaryota</taxon>
        <taxon>Sar</taxon>
        <taxon>Stramenopiles</taxon>
        <taxon>Ochrophyta</taxon>
        <taxon>Bacillariophyta</taxon>
        <taxon>Coscinodiscophyceae</taxon>
        <taxon>Chaetocerotophycidae</taxon>
        <taxon>Chaetocerotales</taxon>
        <taxon>Chaetocerotaceae</taxon>
        <taxon>Chaetoceros</taxon>
    </lineage>
</organism>
<sequence>MPPKKRQASQPPAGRRNRRRSPDTIPDVTSSPLSPQIGLPLSPGNRTSPGNKRRKTASQQIKQRKRIDVMHTITHHTSFIPTIAQLQLMHNSHQFGLSNQSTITYNGLTGSTASSTISQTNSRKSKKAASNATQKMSMEITTADRPYALYHARNLGLKPPTITTPPEGEGKVLIPHSAGCRMKYLPEPTFRTLPVHPEYQSCTNMGPTCPTVLNTFRSDNGQVAMGDTGGFVTLYATLPTFLPVTKLSTSASNRFVESTSFVQKKRVGRSQAVVGSSIDRSNAIETICILPRAQSVVVATRLEVECISFDNRIVWSNSCFEEDVTEENEKECEELLAWDGLEEEKMMRGIPYRMVGNEVNDSVLASYIFYPYKDDKKTNDEADSGDDEVAVEPNQPKDQDLRPSLHSPVLKIDSKTGKYSNVVPMEETSSGELVECKVGDRALAIFDRHQEGNILALFMTKNEKNELRQELFVLDAKQKIVERTTIPTKKSGPKTVSVEAMNQSPHGDYTVVANAKGGVRIYKTEGLHYLGAYGEGVSLHGHTIIWQDVFFARFDADRNMNNKQLTNDDSQEQWGNILERKDELVHRRKYEGIREKKKDSLDELYIVSVPSAFREPQDMREHIQFWDVSKVEFDGGSKLPCFELLAPKKAEGICSLIYDDSIKTSNSGRFFLSTHAGDCLEMTPTLASDWCGQMYPSGYLVIDNNITYIEDEDELDQVIDGPLNQDDICQPVGHKATDDEELKFALQMSMQDEPVDILGNSDVDAFESTIEIAPCRPEPHLKVVSASKKDSKEDTEASDDMRIDEAKTGFDLMKMLPSYQSAIDHSKKIESADAERKILLEETRATVDEPPPKVPRKKQGNIDAIINSRVNKRLTVKILEKMTRSNGAGSQLVLEGKETPVITDETSTGKESTAKESQPEKTFCAACQGRLVIHTCGKRAAPIDYDAIARAEREKKDAAAAEKKRIKEEKRKLAEEKRKAKKKKQQEEEERARQEEIARQKMTEEEINTEALLSLRSREVEEPQLDLTTDQSPPTNHKTDSSFQYEEIQYDSSHSRLHHYNSFNSSHQSDSNYQYNTFSYGNNSTSQYNQSHPNSYQYDYQHGSQQHEQNNDPVREPPANTSSYGDPMLSNIPSLPSEPPSSYYQQNRHN</sequence>
<feature type="compositionally biased region" description="Basic and acidic residues" evidence="1">
    <location>
        <begin position="990"/>
        <end position="1004"/>
    </location>
</feature>
<evidence type="ECO:0000313" key="2">
    <source>
        <dbReference type="EMBL" id="GFH46522.1"/>
    </source>
</evidence>
<name>A0AAD3CI50_9STRA</name>
<feature type="region of interest" description="Disordered" evidence="1">
    <location>
        <begin position="1"/>
        <end position="66"/>
    </location>
</feature>
<accession>A0AAD3CI50</accession>
<feature type="compositionally biased region" description="Polar residues" evidence="1">
    <location>
        <begin position="1061"/>
        <end position="1108"/>
    </location>
</feature>
<feature type="region of interest" description="Disordered" evidence="1">
    <location>
        <begin position="378"/>
        <end position="404"/>
    </location>
</feature>
<proteinExistence type="predicted"/>
<gene>
    <name evidence="2" type="ORF">CTEN210_02996</name>
</gene>
<evidence type="ECO:0000256" key="1">
    <source>
        <dbReference type="SAM" id="MobiDB-lite"/>
    </source>
</evidence>